<proteinExistence type="predicted"/>
<evidence type="ECO:0000313" key="1">
    <source>
        <dbReference type="EMBL" id="KAI4471246.1"/>
    </source>
</evidence>
<dbReference type="EMBL" id="CM043015">
    <property type="protein sequence ID" value="KAI4471246.1"/>
    <property type="molecule type" value="Genomic_DNA"/>
</dbReference>
<gene>
    <name evidence="1" type="ORF">MML48_1g05041</name>
</gene>
<sequence>MGDYERETERLQKLMSEVLSELDQTNDNEDVDDMTDSDEEDYLETRASGSDTEQEILDTEKNIEYIIQVEDIRPDFKWDNSSTKVLIDLYKKYKKKVGTIEVKNVKAMWLIIAKELEVALKKPVPANCCENRCKVLDRNYKKFVENKTSTGRGRKYFEFTDEMAELFMGKKSVVPQLLLSTSTIHEPEVESHMATDESIKERETTTVTNSIYV</sequence>
<organism evidence="1 2">
    <name type="scientific">Holotrichia oblita</name>
    <name type="common">Chafer beetle</name>
    <dbReference type="NCBI Taxonomy" id="644536"/>
    <lineage>
        <taxon>Eukaryota</taxon>
        <taxon>Metazoa</taxon>
        <taxon>Ecdysozoa</taxon>
        <taxon>Arthropoda</taxon>
        <taxon>Hexapoda</taxon>
        <taxon>Insecta</taxon>
        <taxon>Pterygota</taxon>
        <taxon>Neoptera</taxon>
        <taxon>Endopterygota</taxon>
        <taxon>Coleoptera</taxon>
        <taxon>Polyphaga</taxon>
        <taxon>Scarabaeiformia</taxon>
        <taxon>Scarabaeidae</taxon>
        <taxon>Melolonthinae</taxon>
        <taxon>Holotrichia</taxon>
    </lineage>
</organism>
<comment type="caution">
    <text evidence="1">The sequence shown here is derived from an EMBL/GenBank/DDBJ whole genome shotgun (WGS) entry which is preliminary data.</text>
</comment>
<evidence type="ECO:0000313" key="2">
    <source>
        <dbReference type="Proteomes" id="UP001056778"/>
    </source>
</evidence>
<dbReference type="Proteomes" id="UP001056778">
    <property type="component" value="Chromosome 1"/>
</dbReference>
<protein>
    <submittedName>
        <fullName evidence="1">Myb/sant-like dna-binding domain</fullName>
    </submittedName>
</protein>
<reference evidence="1" key="1">
    <citation type="submission" date="2022-04" db="EMBL/GenBank/DDBJ databases">
        <title>Chromosome-scale genome assembly of Holotrichia oblita Faldermann.</title>
        <authorList>
            <person name="Rongchong L."/>
        </authorList>
    </citation>
    <scope>NUCLEOTIDE SEQUENCE</scope>
    <source>
        <strain evidence="1">81SQS9</strain>
    </source>
</reference>
<accession>A0ACB9TWL1</accession>
<keyword evidence="2" id="KW-1185">Reference proteome</keyword>
<name>A0ACB9TWL1_HOLOL</name>